<name>A0AA86NZY1_9EUKA</name>
<dbReference type="Proteomes" id="UP001642409">
    <property type="component" value="Unassembled WGS sequence"/>
</dbReference>
<comment type="caution">
    <text evidence="1">The sequence shown here is derived from an EMBL/GenBank/DDBJ whole genome shotgun (WGS) entry which is preliminary data.</text>
</comment>
<protein>
    <submittedName>
        <fullName evidence="2">Hypothetical_protein</fullName>
    </submittedName>
</protein>
<sequence length="104" mass="11394">MQLTSSASDCSCELAHLAHSAAGNTNLFHFQLEVIQTTGEARGVTHFLARSRGTALRGGVSWLASTTEFQTNDSGGRGLKLVSFQHSADKYQLEKLLQQFYCQE</sequence>
<evidence type="ECO:0000313" key="2">
    <source>
        <dbReference type="EMBL" id="CAL6084958.1"/>
    </source>
</evidence>
<dbReference type="EMBL" id="CATOUU010000429">
    <property type="protein sequence ID" value="CAI9929234.1"/>
    <property type="molecule type" value="Genomic_DNA"/>
</dbReference>
<evidence type="ECO:0000313" key="3">
    <source>
        <dbReference type="Proteomes" id="UP001642409"/>
    </source>
</evidence>
<dbReference type="EMBL" id="CAXDID020000383">
    <property type="protein sequence ID" value="CAL6084958.1"/>
    <property type="molecule type" value="Genomic_DNA"/>
</dbReference>
<reference evidence="1" key="1">
    <citation type="submission" date="2023-06" db="EMBL/GenBank/DDBJ databases">
        <authorList>
            <person name="Kurt Z."/>
        </authorList>
    </citation>
    <scope>NUCLEOTIDE SEQUENCE</scope>
</reference>
<evidence type="ECO:0000313" key="1">
    <source>
        <dbReference type="EMBL" id="CAI9929234.1"/>
    </source>
</evidence>
<keyword evidence="3" id="KW-1185">Reference proteome</keyword>
<proteinExistence type="predicted"/>
<accession>A0AA86NZY1</accession>
<reference evidence="2 3" key="2">
    <citation type="submission" date="2024-07" db="EMBL/GenBank/DDBJ databases">
        <authorList>
            <person name="Akdeniz Z."/>
        </authorList>
    </citation>
    <scope>NUCLEOTIDE SEQUENCE [LARGE SCALE GENOMIC DNA]</scope>
</reference>
<organism evidence="1">
    <name type="scientific">Hexamita inflata</name>
    <dbReference type="NCBI Taxonomy" id="28002"/>
    <lineage>
        <taxon>Eukaryota</taxon>
        <taxon>Metamonada</taxon>
        <taxon>Diplomonadida</taxon>
        <taxon>Hexamitidae</taxon>
        <taxon>Hexamitinae</taxon>
        <taxon>Hexamita</taxon>
    </lineage>
</organism>
<dbReference type="AlphaFoldDB" id="A0AA86NZY1"/>
<gene>
    <name evidence="1" type="ORF">HINF_LOCUS16879</name>
    <name evidence="2" type="ORF">HINF_LOCUS62452</name>
</gene>